<proteinExistence type="predicted"/>
<dbReference type="Gene3D" id="6.10.140.2220">
    <property type="match status" value="1"/>
</dbReference>
<evidence type="ECO:0000256" key="4">
    <source>
        <dbReference type="PROSITE-ProRule" id="PRU00134"/>
    </source>
</evidence>
<sequence length="255" mass="28818">MSDLAPRCAHCNKSATECSLANLQQCSRCKTTEYCGPDCQKADWKTHKKTCAQQIDTNADDPPNAIHRTSYSAPRLKTLEQHVPNPFTLLDEGTYLCRRPEKDVYRLLIDAFRMRSEDDMKLEDKPMPDSIYTGTSSSIRPFKKFLSLAATREGLLPPWWTAEHHRGCEKFAESGEWNDVRKKVTKAQMIQHYGDDKAPMQLRMLAEAVYGVGPMGQNGAGMRRLLREMESGDSGKSYFMNMIDISQLTGGGGRR</sequence>
<keyword evidence="3" id="KW-0862">Zinc</keyword>
<dbReference type="AlphaFoldDB" id="A0A4Q4MZ32"/>
<dbReference type="Proteomes" id="UP000291422">
    <property type="component" value="Unassembled WGS sequence"/>
</dbReference>
<evidence type="ECO:0000256" key="3">
    <source>
        <dbReference type="ARBA" id="ARBA00022833"/>
    </source>
</evidence>
<gene>
    <name evidence="6" type="ORF">AA0117_g12694</name>
</gene>
<organism evidence="6 7">
    <name type="scientific">Alternaria alternata</name>
    <name type="common">Alternaria rot fungus</name>
    <name type="synonym">Torula alternata</name>
    <dbReference type="NCBI Taxonomy" id="5599"/>
    <lineage>
        <taxon>Eukaryota</taxon>
        <taxon>Fungi</taxon>
        <taxon>Dikarya</taxon>
        <taxon>Ascomycota</taxon>
        <taxon>Pezizomycotina</taxon>
        <taxon>Dothideomycetes</taxon>
        <taxon>Pleosporomycetidae</taxon>
        <taxon>Pleosporales</taxon>
        <taxon>Pleosporineae</taxon>
        <taxon>Pleosporaceae</taxon>
        <taxon>Alternaria</taxon>
        <taxon>Alternaria sect. Alternaria</taxon>
        <taxon>Alternaria alternata complex</taxon>
    </lineage>
</organism>
<reference evidence="7" key="1">
    <citation type="journal article" date="2019" name="bioRxiv">
        <title>Genomics, evolutionary history and diagnostics of the Alternaria alternata species group including apple and Asian pear pathotypes.</title>
        <authorList>
            <person name="Armitage A.D."/>
            <person name="Cockerton H.M."/>
            <person name="Sreenivasaprasad S."/>
            <person name="Woodhall J.W."/>
            <person name="Lane C.R."/>
            <person name="Harrison R.J."/>
            <person name="Clarkson J.P."/>
        </authorList>
    </citation>
    <scope>NUCLEOTIDE SEQUENCE [LARGE SCALE GENOMIC DNA]</scope>
    <source>
        <strain evidence="7">FERA 1177</strain>
    </source>
</reference>
<dbReference type="VEuPathDB" id="FungiDB:CC77DRAFT_973675"/>
<feature type="domain" description="MYND-type" evidence="5">
    <location>
        <begin position="8"/>
        <end position="51"/>
    </location>
</feature>
<name>A0A4Q4MZ32_ALTAL</name>
<dbReference type="Pfam" id="PF01753">
    <property type="entry name" value="zf-MYND"/>
    <property type="match status" value="1"/>
</dbReference>
<evidence type="ECO:0000256" key="1">
    <source>
        <dbReference type="ARBA" id="ARBA00022723"/>
    </source>
</evidence>
<dbReference type="EMBL" id="PDXD01000082">
    <property type="protein sequence ID" value="RYN63542.1"/>
    <property type="molecule type" value="Genomic_DNA"/>
</dbReference>
<accession>A0A4Q4MZ32</accession>
<dbReference type="PROSITE" id="PS50865">
    <property type="entry name" value="ZF_MYND_2"/>
    <property type="match status" value="1"/>
</dbReference>
<comment type="caution">
    <text evidence="6">The sequence shown here is derived from an EMBL/GenBank/DDBJ whole genome shotgun (WGS) entry which is preliminary data.</text>
</comment>
<dbReference type="InterPro" id="IPR002893">
    <property type="entry name" value="Znf_MYND"/>
</dbReference>
<keyword evidence="1" id="KW-0479">Metal-binding</keyword>
<evidence type="ECO:0000313" key="6">
    <source>
        <dbReference type="EMBL" id="RYN63542.1"/>
    </source>
</evidence>
<evidence type="ECO:0000256" key="2">
    <source>
        <dbReference type="ARBA" id="ARBA00022771"/>
    </source>
</evidence>
<dbReference type="PROSITE" id="PS01360">
    <property type="entry name" value="ZF_MYND_1"/>
    <property type="match status" value="1"/>
</dbReference>
<dbReference type="SUPFAM" id="SSF144232">
    <property type="entry name" value="HIT/MYND zinc finger-like"/>
    <property type="match status" value="1"/>
</dbReference>
<evidence type="ECO:0000259" key="5">
    <source>
        <dbReference type="PROSITE" id="PS50865"/>
    </source>
</evidence>
<keyword evidence="2 4" id="KW-0863">Zinc-finger</keyword>
<dbReference type="GO" id="GO:0008270">
    <property type="term" value="F:zinc ion binding"/>
    <property type="evidence" value="ECO:0007669"/>
    <property type="project" value="UniProtKB-KW"/>
</dbReference>
<evidence type="ECO:0000313" key="7">
    <source>
        <dbReference type="Proteomes" id="UP000291422"/>
    </source>
</evidence>
<protein>
    <recommendedName>
        <fullName evidence="5">MYND-type domain-containing protein</fullName>
    </recommendedName>
</protein>